<evidence type="ECO:0000256" key="1">
    <source>
        <dbReference type="ARBA" id="ARBA00004651"/>
    </source>
</evidence>
<dbReference type="GO" id="GO:0005886">
    <property type="term" value="C:plasma membrane"/>
    <property type="evidence" value="ECO:0007669"/>
    <property type="project" value="UniProtKB-SubCell"/>
</dbReference>
<dbReference type="Proteomes" id="UP000558113">
    <property type="component" value="Unassembled WGS sequence"/>
</dbReference>
<keyword evidence="2" id="KW-0813">Transport</keyword>
<evidence type="ECO:0000256" key="9">
    <source>
        <dbReference type="SAM" id="Phobius"/>
    </source>
</evidence>
<feature type="transmembrane region" description="Helical" evidence="9">
    <location>
        <begin position="56"/>
        <end position="86"/>
    </location>
</feature>
<evidence type="ECO:0000256" key="8">
    <source>
        <dbReference type="ARBA" id="ARBA00023136"/>
    </source>
</evidence>
<dbReference type="PANTHER" id="PTHR43394">
    <property type="entry name" value="ATP-DEPENDENT PERMEASE MDL1, MITOCHONDRIAL"/>
    <property type="match status" value="1"/>
</dbReference>
<evidence type="ECO:0000256" key="5">
    <source>
        <dbReference type="ARBA" id="ARBA00022741"/>
    </source>
</evidence>
<organism evidence="12 13">
    <name type="scientific">Paenibacillus sacheonensis</name>
    <dbReference type="NCBI Taxonomy" id="742054"/>
    <lineage>
        <taxon>Bacteria</taxon>
        <taxon>Bacillati</taxon>
        <taxon>Bacillota</taxon>
        <taxon>Bacilli</taxon>
        <taxon>Bacillales</taxon>
        <taxon>Paenibacillaceae</taxon>
        <taxon>Paenibacillus</taxon>
    </lineage>
</organism>
<comment type="subcellular location">
    <subcellularLocation>
        <location evidence="1">Cell membrane</location>
        <topology evidence="1">Multi-pass membrane protein</topology>
    </subcellularLocation>
</comment>
<dbReference type="InterPro" id="IPR027417">
    <property type="entry name" value="P-loop_NTPase"/>
</dbReference>
<dbReference type="AlphaFoldDB" id="A0A7X4YPM5"/>
<feature type="domain" description="ABC transporter" evidence="10">
    <location>
        <begin position="339"/>
        <end position="574"/>
    </location>
</feature>
<evidence type="ECO:0000259" key="10">
    <source>
        <dbReference type="PROSITE" id="PS50893"/>
    </source>
</evidence>
<evidence type="ECO:0000256" key="7">
    <source>
        <dbReference type="ARBA" id="ARBA00022989"/>
    </source>
</evidence>
<dbReference type="Pfam" id="PF00005">
    <property type="entry name" value="ABC_tran"/>
    <property type="match status" value="1"/>
</dbReference>
<keyword evidence="4 9" id="KW-0812">Transmembrane</keyword>
<dbReference type="SMART" id="SM00382">
    <property type="entry name" value="AAA"/>
    <property type="match status" value="1"/>
</dbReference>
<feature type="domain" description="ABC transmembrane type-1" evidence="11">
    <location>
        <begin position="22"/>
        <end position="305"/>
    </location>
</feature>
<dbReference type="EMBL" id="JAAAMU010000006">
    <property type="protein sequence ID" value="NBC70226.1"/>
    <property type="molecule type" value="Genomic_DNA"/>
</dbReference>
<dbReference type="GO" id="GO:0016887">
    <property type="term" value="F:ATP hydrolysis activity"/>
    <property type="evidence" value="ECO:0007669"/>
    <property type="project" value="InterPro"/>
</dbReference>
<dbReference type="SUPFAM" id="SSF90123">
    <property type="entry name" value="ABC transporter transmembrane region"/>
    <property type="match status" value="1"/>
</dbReference>
<dbReference type="InterPro" id="IPR003439">
    <property type="entry name" value="ABC_transporter-like_ATP-bd"/>
</dbReference>
<dbReference type="PROSITE" id="PS50893">
    <property type="entry name" value="ABC_TRANSPORTER_2"/>
    <property type="match status" value="1"/>
</dbReference>
<dbReference type="InterPro" id="IPR036640">
    <property type="entry name" value="ABC1_TM_sf"/>
</dbReference>
<evidence type="ECO:0000313" key="13">
    <source>
        <dbReference type="Proteomes" id="UP000558113"/>
    </source>
</evidence>
<keyword evidence="6 12" id="KW-0067">ATP-binding</keyword>
<dbReference type="CDD" id="cd18541">
    <property type="entry name" value="ABC_6TM_TmrB_like"/>
    <property type="match status" value="1"/>
</dbReference>
<evidence type="ECO:0000256" key="6">
    <source>
        <dbReference type="ARBA" id="ARBA00022840"/>
    </source>
</evidence>
<dbReference type="RefSeq" id="WP_161698924.1">
    <property type="nucleotide sequence ID" value="NZ_JAAAMU010000006.1"/>
</dbReference>
<evidence type="ECO:0000256" key="3">
    <source>
        <dbReference type="ARBA" id="ARBA00022475"/>
    </source>
</evidence>
<sequence>MARKRGLLISFIRSKWYIYASGVSFTLAANLFQSYYPKVLGQFTDQLEQQGLTQAAVLDASLALLIIGLAYGILGGIGQFHIMYVGRLFEKYTRKRLFKHFTKLGEQFYAKNGVGKLLSYVMNDVTTVRESISMGVNQTANALMLIVSAIVMMVLSDIPLYLILVCISPLILIPWIVVKLGPNIRARSHAVQESLGKMTEAAEEQFGGIRVTKKFAVEDIMNERFGATVDVIKDNQLKLVRVSSFFQALIPFLGALSLIITLAYGGYLTLVNQITLGNFVALTLYVRMMVNPLQAIGNVINTIQRSRASLERVNDLLNKQPEIVEHDHAVDVDWSHAPLSVRNLSFAYPGAAKEALRGVSLTVQPGKTLGIIGKTGSGKTTLVKLLLRVFDPPAGAIDIGGTPLDQLTLESLRGGIAYVPQDGFLFSTTIRDNIAFFRRSSELSLVEKAAEQAKIHDSIKSFPDGFETKLGERGVTLSGGQRQRTALARGMLMNAPILILDDSVSAVDAVTETAIIDTIRKERRDKTTILIAHRISAMKHADEIIVMDEGRIVQRGTHESLLGQKNGIYAMLHAIQEEGSSVG</sequence>
<feature type="transmembrane region" description="Helical" evidence="9">
    <location>
        <begin position="16"/>
        <end position="36"/>
    </location>
</feature>
<feature type="transmembrane region" description="Helical" evidence="9">
    <location>
        <begin position="139"/>
        <end position="155"/>
    </location>
</feature>
<dbReference type="Pfam" id="PF00664">
    <property type="entry name" value="ABC_membrane"/>
    <property type="match status" value="1"/>
</dbReference>
<feature type="transmembrane region" description="Helical" evidence="9">
    <location>
        <begin position="161"/>
        <end position="178"/>
    </location>
</feature>
<dbReference type="OrthoDB" id="9770415at2"/>
<dbReference type="PANTHER" id="PTHR43394:SF1">
    <property type="entry name" value="ATP-BINDING CASSETTE SUB-FAMILY B MEMBER 10, MITOCHONDRIAL"/>
    <property type="match status" value="1"/>
</dbReference>
<reference evidence="12 13" key="1">
    <citation type="submission" date="2020-01" db="EMBL/GenBank/DDBJ databases">
        <title>Paenibacillus soybeanensis sp. nov. isolated from the nodules of soybean (Glycine max(L.) Merr).</title>
        <authorList>
            <person name="Wang H."/>
        </authorList>
    </citation>
    <scope>NUCLEOTIDE SEQUENCE [LARGE SCALE GENOMIC DNA]</scope>
    <source>
        <strain evidence="12 13">DSM 23054</strain>
    </source>
</reference>
<dbReference type="InterPro" id="IPR039421">
    <property type="entry name" value="Type_1_exporter"/>
</dbReference>
<gene>
    <name evidence="12" type="ORF">GT003_14600</name>
</gene>
<evidence type="ECO:0000256" key="4">
    <source>
        <dbReference type="ARBA" id="ARBA00022692"/>
    </source>
</evidence>
<protein>
    <submittedName>
        <fullName evidence="12">ATP-binding cassette domain-containing protein</fullName>
    </submittedName>
</protein>
<keyword evidence="3" id="KW-1003">Cell membrane</keyword>
<dbReference type="PROSITE" id="PS50929">
    <property type="entry name" value="ABC_TM1F"/>
    <property type="match status" value="1"/>
</dbReference>
<dbReference type="FunFam" id="3.40.50.300:FF:000221">
    <property type="entry name" value="Multidrug ABC transporter ATP-binding protein"/>
    <property type="match status" value="1"/>
</dbReference>
<dbReference type="InterPro" id="IPR011527">
    <property type="entry name" value="ABC1_TM_dom"/>
</dbReference>
<comment type="caution">
    <text evidence="12">The sequence shown here is derived from an EMBL/GenBank/DDBJ whole genome shotgun (WGS) entry which is preliminary data.</text>
</comment>
<keyword evidence="13" id="KW-1185">Reference proteome</keyword>
<feature type="transmembrane region" description="Helical" evidence="9">
    <location>
        <begin position="245"/>
        <end position="264"/>
    </location>
</feature>
<keyword evidence="8 9" id="KW-0472">Membrane</keyword>
<dbReference type="Gene3D" id="1.20.1560.10">
    <property type="entry name" value="ABC transporter type 1, transmembrane domain"/>
    <property type="match status" value="1"/>
</dbReference>
<accession>A0A7X4YPM5</accession>
<name>A0A7X4YPM5_9BACL</name>
<dbReference type="GO" id="GO:0005524">
    <property type="term" value="F:ATP binding"/>
    <property type="evidence" value="ECO:0007669"/>
    <property type="project" value="UniProtKB-KW"/>
</dbReference>
<dbReference type="InterPro" id="IPR003593">
    <property type="entry name" value="AAA+_ATPase"/>
</dbReference>
<proteinExistence type="predicted"/>
<evidence type="ECO:0000259" key="11">
    <source>
        <dbReference type="PROSITE" id="PS50929"/>
    </source>
</evidence>
<evidence type="ECO:0000313" key="12">
    <source>
        <dbReference type="EMBL" id="NBC70226.1"/>
    </source>
</evidence>
<dbReference type="GO" id="GO:0015421">
    <property type="term" value="F:ABC-type oligopeptide transporter activity"/>
    <property type="evidence" value="ECO:0007669"/>
    <property type="project" value="TreeGrafter"/>
</dbReference>
<keyword evidence="5" id="KW-0547">Nucleotide-binding</keyword>
<dbReference type="SUPFAM" id="SSF52540">
    <property type="entry name" value="P-loop containing nucleoside triphosphate hydrolases"/>
    <property type="match status" value="1"/>
</dbReference>
<evidence type="ECO:0000256" key="2">
    <source>
        <dbReference type="ARBA" id="ARBA00022448"/>
    </source>
</evidence>
<dbReference type="Gene3D" id="3.40.50.300">
    <property type="entry name" value="P-loop containing nucleotide triphosphate hydrolases"/>
    <property type="match status" value="1"/>
</dbReference>
<keyword evidence="7 9" id="KW-1133">Transmembrane helix</keyword>